<dbReference type="GO" id="GO:0070524">
    <property type="term" value="F:11-beta-hydroxysteroid dehydrogenase (NADP+) activity"/>
    <property type="evidence" value="ECO:0007669"/>
    <property type="project" value="UniProtKB-EC"/>
</dbReference>
<comment type="catalytic activity">
    <reaction evidence="15">
        <text>3beta-hydroxy-5alpha-androstane-7,17-dione + NADPH + H(+) = 3beta,7beta-dihydroxy-5alpha-androstan-17-one + NADP(+)</text>
        <dbReference type="Rhea" id="RHEA:69456"/>
        <dbReference type="ChEBI" id="CHEBI:15378"/>
        <dbReference type="ChEBI" id="CHEBI:57783"/>
        <dbReference type="ChEBI" id="CHEBI:58349"/>
        <dbReference type="ChEBI" id="CHEBI:79834"/>
        <dbReference type="ChEBI" id="CHEBI:183809"/>
    </reaction>
    <physiologicalReaction direction="left-to-right" evidence="15">
        <dbReference type="Rhea" id="RHEA:69457"/>
    </physiologicalReaction>
</comment>
<feature type="non-terminal residue" evidence="29">
    <location>
        <position position="292"/>
    </location>
</feature>
<evidence type="ECO:0000256" key="18">
    <source>
        <dbReference type="ARBA" id="ARBA00048060"/>
    </source>
</evidence>
<evidence type="ECO:0000256" key="27">
    <source>
        <dbReference type="ARBA" id="ARBA00049520"/>
    </source>
</evidence>
<dbReference type="PROSITE" id="PS00061">
    <property type="entry name" value="ADH_SHORT"/>
    <property type="match status" value="1"/>
</dbReference>
<comment type="catalytic activity">
    <reaction evidence="17">
        <text>corticosterone + NADP(+) = 11-dehydrocorticosterone + NADPH + H(+)</text>
        <dbReference type="Rhea" id="RHEA:42200"/>
        <dbReference type="ChEBI" id="CHEBI:15378"/>
        <dbReference type="ChEBI" id="CHEBI:16827"/>
        <dbReference type="ChEBI" id="CHEBI:57783"/>
        <dbReference type="ChEBI" id="CHEBI:58349"/>
        <dbReference type="ChEBI" id="CHEBI:78600"/>
    </reaction>
    <physiologicalReaction direction="left-to-right" evidence="17">
        <dbReference type="Rhea" id="RHEA:42201"/>
    </physiologicalReaction>
    <physiologicalReaction direction="right-to-left" evidence="17">
        <dbReference type="Rhea" id="RHEA:42202"/>
    </physiologicalReaction>
</comment>
<dbReference type="GO" id="GO:0006706">
    <property type="term" value="P:steroid catabolic process"/>
    <property type="evidence" value="ECO:0007669"/>
    <property type="project" value="TreeGrafter"/>
</dbReference>
<accession>A0A851DNV1</accession>
<dbReference type="PANTHER" id="PTHR44279:SF1">
    <property type="entry name" value="11-BETA-HYDROXYSTEROID DEHYDROGENASE 1"/>
    <property type="match status" value="1"/>
</dbReference>
<dbReference type="InterPro" id="IPR020904">
    <property type="entry name" value="Sc_DH/Rdtase_CS"/>
</dbReference>
<evidence type="ECO:0000256" key="1">
    <source>
        <dbReference type="ARBA" id="ARBA00004648"/>
    </source>
</evidence>
<evidence type="ECO:0000256" key="22">
    <source>
        <dbReference type="ARBA" id="ARBA00048661"/>
    </source>
</evidence>
<evidence type="ECO:0000256" key="11">
    <source>
        <dbReference type="ARBA" id="ARBA00040963"/>
    </source>
</evidence>
<dbReference type="GO" id="GO:0005496">
    <property type="term" value="F:steroid binding"/>
    <property type="evidence" value="ECO:0007669"/>
    <property type="project" value="TreeGrafter"/>
</dbReference>
<dbReference type="AlphaFoldDB" id="A0A851DNV1"/>
<dbReference type="SUPFAM" id="SSF51735">
    <property type="entry name" value="NAD(P)-binding Rossmann-fold domains"/>
    <property type="match status" value="1"/>
</dbReference>
<comment type="caution">
    <text evidence="29">The sequence shown here is derived from an EMBL/GenBank/DDBJ whole genome shotgun (WGS) entry which is preliminary data.</text>
</comment>
<keyword evidence="8" id="KW-0472">Membrane</keyword>
<evidence type="ECO:0000256" key="26">
    <source>
        <dbReference type="ARBA" id="ARBA00049462"/>
    </source>
</evidence>
<protein>
    <recommendedName>
        <fullName evidence="11">11-beta-hydroxysteroid dehydrogenase 1</fullName>
        <ecNumber evidence="9">1.1.1.146</ecNumber>
        <ecNumber evidence="10">1.1.1.201</ecNumber>
    </recommendedName>
    <alternativeName>
        <fullName evidence="13">7-oxosteroid reductase</fullName>
    </alternativeName>
    <alternativeName>
        <fullName evidence="12">Corticosteroid 11-beta-dehydrogenase isozyme 1</fullName>
    </alternativeName>
</protein>
<evidence type="ECO:0000256" key="13">
    <source>
        <dbReference type="ARBA" id="ARBA00041676"/>
    </source>
</evidence>
<evidence type="ECO:0000256" key="6">
    <source>
        <dbReference type="ARBA" id="ARBA00022989"/>
    </source>
</evidence>
<dbReference type="EC" id="1.1.1.146" evidence="9"/>
<comment type="catalytic activity">
    <reaction evidence="27">
        <text>7-oxopregnenolone + NADPH + H(+) = 7beta-hydroxypregnenolone + NADP(+)</text>
        <dbReference type="Rhea" id="RHEA:69436"/>
        <dbReference type="ChEBI" id="CHEBI:15378"/>
        <dbReference type="ChEBI" id="CHEBI:57783"/>
        <dbReference type="ChEBI" id="CHEBI:58349"/>
        <dbReference type="ChEBI" id="CHEBI:183806"/>
        <dbReference type="ChEBI" id="CHEBI:183807"/>
    </reaction>
    <physiologicalReaction direction="left-to-right" evidence="27">
        <dbReference type="Rhea" id="RHEA:69437"/>
    </physiologicalReaction>
</comment>
<keyword evidence="6" id="KW-1133">Transmembrane helix</keyword>
<keyword evidence="7" id="KW-0560">Oxidoreductase</keyword>
<dbReference type="InterPro" id="IPR002347">
    <property type="entry name" value="SDR_fam"/>
</dbReference>
<feature type="non-terminal residue" evidence="29">
    <location>
        <position position="1"/>
    </location>
</feature>
<dbReference type="OrthoDB" id="1933717at2759"/>
<evidence type="ECO:0000256" key="3">
    <source>
        <dbReference type="ARBA" id="ARBA00011738"/>
    </source>
</evidence>
<evidence type="ECO:0000256" key="14">
    <source>
        <dbReference type="ARBA" id="ARBA00047269"/>
    </source>
</evidence>
<comment type="catalytic activity">
    <reaction evidence="25">
        <text>a 7beta-hydroxysteroid + NADP(+) = a 7-oxosteroid + NADPH + H(+)</text>
        <dbReference type="Rhea" id="RHEA:20233"/>
        <dbReference type="ChEBI" id="CHEBI:15378"/>
        <dbReference type="ChEBI" id="CHEBI:35349"/>
        <dbReference type="ChEBI" id="CHEBI:47789"/>
        <dbReference type="ChEBI" id="CHEBI:57783"/>
        <dbReference type="ChEBI" id="CHEBI:58349"/>
        <dbReference type="EC" id="1.1.1.201"/>
    </reaction>
    <physiologicalReaction direction="right-to-left" evidence="25">
        <dbReference type="Rhea" id="RHEA:20235"/>
    </physiologicalReaction>
</comment>
<comment type="subcellular location">
    <subcellularLocation>
        <location evidence="1">Endoplasmic reticulum membrane</location>
        <topology evidence="1">Single-pass type II membrane protein</topology>
    </subcellularLocation>
</comment>
<evidence type="ECO:0000256" key="5">
    <source>
        <dbReference type="ARBA" id="ARBA00022824"/>
    </source>
</evidence>
<comment type="catalytic activity">
    <reaction evidence="22">
        <text>glycochenodeoxycholate + NADP(+) = 7-oxoglycolithocholate + NADPH + H(+)</text>
        <dbReference type="Rhea" id="RHEA:65056"/>
        <dbReference type="ChEBI" id="CHEBI:15378"/>
        <dbReference type="ChEBI" id="CHEBI:36252"/>
        <dbReference type="ChEBI" id="CHEBI:57783"/>
        <dbReference type="ChEBI" id="CHEBI:58349"/>
        <dbReference type="ChEBI" id="CHEBI:137818"/>
    </reaction>
    <physiologicalReaction direction="right-to-left" evidence="22">
        <dbReference type="Rhea" id="RHEA:65058"/>
    </physiologicalReaction>
</comment>
<dbReference type="EMBL" id="WEIS01085304">
    <property type="protein sequence ID" value="NWI69918.1"/>
    <property type="molecule type" value="Genomic_DNA"/>
</dbReference>
<feature type="chain" id="PRO_5032867735" description="11-beta-hydroxysteroid dehydrogenase 1" evidence="28">
    <location>
        <begin position="18"/>
        <end position="292"/>
    </location>
</feature>
<dbReference type="PRINTS" id="PR00081">
    <property type="entry name" value="GDHRDH"/>
</dbReference>
<feature type="signal peptide" evidence="28">
    <location>
        <begin position="1"/>
        <end position="17"/>
    </location>
</feature>
<comment type="catalytic activity">
    <reaction evidence="26">
        <text>7-oxolithocholate + NADPH + H(+) = ursodeoxycholate + NADP(+)</text>
        <dbReference type="Rhea" id="RHEA:47540"/>
        <dbReference type="ChEBI" id="CHEBI:15378"/>
        <dbReference type="ChEBI" id="CHEBI:57783"/>
        <dbReference type="ChEBI" id="CHEBI:58349"/>
        <dbReference type="ChEBI" id="CHEBI:78604"/>
        <dbReference type="ChEBI" id="CHEBI:78605"/>
    </reaction>
    <physiologicalReaction direction="left-to-right" evidence="26">
        <dbReference type="Rhea" id="RHEA:47541"/>
    </physiologicalReaction>
</comment>
<evidence type="ECO:0000256" key="4">
    <source>
        <dbReference type="ARBA" id="ARBA00022692"/>
    </source>
</evidence>
<comment type="catalytic activity">
    <reaction evidence="20">
        <text>an 11beta-hydroxysteroid + NADP(+) = an 11-oxosteroid + NADPH + H(+)</text>
        <dbReference type="Rhea" id="RHEA:11388"/>
        <dbReference type="ChEBI" id="CHEBI:15378"/>
        <dbReference type="ChEBI" id="CHEBI:35346"/>
        <dbReference type="ChEBI" id="CHEBI:47787"/>
        <dbReference type="ChEBI" id="CHEBI:57783"/>
        <dbReference type="ChEBI" id="CHEBI:58349"/>
        <dbReference type="EC" id="1.1.1.146"/>
    </reaction>
    <physiologicalReaction direction="left-to-right" evidence="20">
        <dbReference type="Rhea" id="RHEA:11389"/>
    </physiologicalReaction>
    <physiologicalReaction direction="right-to-left" evidence="20">
        <dbReference type="Rhea" id="RHEA:11390"/>
    </physiologicalReaction>
</comment>
<gene>
    <name evidence="29" type="primary">Hsd11b1_0</name>
    <name evidence="29" type="ORF">TODMEX_R00074</name>
</gene>
<evidence type="ECO:0000256" key="9">
    <source>
        <dbReference type="ARBA" id="ARBA00038971"/>
    </source>
</evidence>
<dbReference type="GO" id="GO:0005789">
    <property type="term" value="C:endoplasmic reticulum membrane"/>
    <property type="evidence" value="ECO:0007669"/>
    <property type="project" value="UniProtKB-SubCell"/>
</dbReference>
<evidence type="ECO:0000256" key="21">
    <source>
        <dbReference type="ARBA" id="ARBA00048585"/>
    </source>
</evidence>
<sequence>MGLLVKVFIPLLGLLLALYFYSAPENFDEEMLRGKRVIVTGASTGIGEQMAYHLARMEAHLLLTARTEAKLQKVVERCLELGAASASYVSGSMEDTAFPEVVVKEAENTWGGLDMLILNHIGFSYFEYFDGNVEHVRKLLEINFLSYVAMTTSALPMLEESEGSIVVVSSVAGKTGTPFAAPYSATKFALHGFFSSLRQEFVMAKVNVSITLCVLGYINTESAVRAISHVIHDAPAPKEECALEIVKSGALRRRELYYPPWVTRGVVLLQSIAPDSADALIRSSYHVENIRR</sequence>
<comment type="similarity">
    <text evidence="2">Belongs to the short-chain dehydrogenases/reductases (SDR) family.</text>
</comment>
<dbReference type="InterPro" id="IPR036291">
    <property type="entry name" value="NAD(P)-bd_dom_sf"/>
</dbReference>
<evidence type="ECO:0000256" key="25">
    <source>
        <dbReference type="ARBA" id="ARBA00049300"/>
    </source>
</evidence>
<comment type="subunit">
    <text evidence="3">Homodimer.</text>
</comment>
<evidence type="ECO:0000313" key="29">
    <source>
        <dbReference type="EMBL" id="NWI69918.1"/>
    </source>
</evidence>
<evidence type="ECO:0000256" key="10">
    <source>
        <dbReference type="ARBA" id="ARBA00039048"/>
    </source>
</evidence>
<dbReference type="Gene3D" id="3.40.50.720">
    <property type="entry name" value="NAD(P)-binding Rossmann-like Domain"/>
    <property type="match status" value="1"/>
</dbReference>
<proteinExistence type="inferred from homology"/>
<keyword evidence="4" id="KW-0812">Transmembrane</keyword>
<evidence type="ECO:0000256" key="17">
    <source>
        <dbReference type="ARBA" id="ARBA00047749"/>
    </source>
</evidence>
<dbReference type="FunFam" id="3.40.50.720:FF:000329">
    <property type="entry name" value="Corticosteroid 11-beta-dehydrogenase isozyme 1"/>
    <property type="match status" value="1"/>
</dbReference>
<evidence type="ECO:0000313" key="30">
    <source>
        <dbReference type="Proteomes" id="UP000660247"/>
    </source>
</evidence>
<keyword evidence="5" id="KW-0256">Endoplasmic reticulum</keyword>
<comment type="catalytic activity">
    <reaction evidence="16">
        <text>3beta-hydroxy-5-androstene-7,17-dione + NADPH + H(+) = 3beta,7beta-dihydroxyandrost-5-en-17-one + NADP(+)</text>
        <dbReference type="Rhea" id="RHEA:69452"/>
        <dbReference type="ChEBI" id="CHEBI:15378"/>
        <dbReference type="ChEBI" id="CHEBI:57783"/>
        <dbReference type="ChEBI" id="CHEBI:58349"/>
        <dbReference type="ChEBI" id="CHEBI:183368"/>
        <dbReference type="ChEBI" id="CHEBI:183808"/>
    </reaction>
    <physiologicalReaction direction="left-to-right" evidence="16">
        <dbReference type="Rhea" id="RHEA:69453"/>
    </physiologicalReaction>
</comment>
<keyword evidence="30" id="KW-1185">Reference proteome</keyword>
<evidence type="ECO:0000256" key="8">
    <source>
        <dbReference type="ARBA" id="ARBA00023136"/>
    </source>
</evidence>
<dbReference type="GO" id="GO:0047022">
    <property type="term" value="F:7-beta-hydroxysteroid dehydrogenase (NADP+) activity"/>
    <property type="evidence" value="ECO:0007669"/>
    <property type="project" value="UniProtKB-EC"/>
</dbReference>
<dbReference type="EC" id="1.1.1.201" evidence="10"/>
<keyword evidence="28" id="KW-0732">Signal</keyword>
<comment type="catalytic activity">
    <reaction evidence="21">
        <text>7-oxocholesterol + NADPH + H(+) = 7beta-hydroxycholesterol + NADP(+)</text>
        <dbReference type="Rhea" id="RHEA:68656"/>
        <dbReference type="ChEBI" id="CHEBI:15378"/>
        <dbReference type="ChEBI" id="CHEBI:42989"/>
        <dbReference type="ChEBI" id="CHEBI:57783"/>
        <dbReference type="ChEBI" id="CHEBI:58349"/>
        <dbReference type="ChEBI" id="CHEBI:64294"/>
    </reaction>
    <physiologicalReaction direction="left-to-right" evidence="21">
        <dbReference type="Rhea" id="RHEA:68657"/>
    </physiologicalReaction>
</comment>
<comment type="catalytic activity">
    <reaction evidence="19">
        <text>taurochenodeoxycholate + NADP(+) = 7-oxotaurolithocholate + NADPH + H(+)</text>
        <dbReference type="Rhea" id="RHEA:65060"/>
        <dbReference type="ChEBI" id="CHEBI:9407"/>
        <dbReference type="ChEBI" id="CHEBI:15378"/>
        <dbReference type="ChEBI" id="CHEBI:57783"/>
        <dbReference type="ChEBI" id="CHEBI:58349"/>
        <dbReference type="ChEBI" id="CHEBI:137724"/>
    </reaction>
    <physiologicalReaction direction="right-to-left" evidence="19">
        <dbReference type="Rhea" id="RHEA:65062"/>
    </physiologicalReaction>
</comment>
<evidence type="ECO:0000256" key="16">
    <source>
        <dbReference type="ARBA" id="ARBA00047608"/>
    </source>
</evidence>
<name>A0A851DNV1_TODME</name>
<comment type="catalytic activity">
    <reaction evidence="18">
        <text>glycoursodeoxycholate + NADP(+) = 7-oxoglycolithocholate + NADPH + H(+)</text>
        <dbReference type="Rhea" id="RHEA:68976"/>
        <dbReference type="ChEBI" id="CHEBI:15378"/>
        <dbReference type="ChEBI" id="CHEBI:57783"/>
        <dbReference type="ChEBI" id="CHEBI:58349"/>
        <dbReference type="ChEBI" id="CHEBI:132030"/>
        <dbReference type="ChEBI" id="CHEBI:137818"/>
    </reaction>
    <physiologicalReaction direction="right-to-left" evidence="18">
        <dbReference type="Rhea" id="RHEA:68978"/>
    </physiologicalReaction>
</comment>
<comment type="catalytic activity">
    <reaction evidence="14">
        <text>chenodeoxycholate + NADP(+) = 7-oxolithocholate + NADPH + H(+)</text>
        <dbReference type="Rhea" id="RHEA:53820"/>
        <dbReference type="ChEBI" id="CHEBI:15378"/>
        <dbReference type="ChEBI" id="CHEBI:36234"/>
        <dbReference type="ChEBI" id="CHEBI:57783"/>
        <dbReference type="ChEBI" id="CHEBI:58349"/>
        <dbReference type="ChEBI" id="CHEBI:78605"/>
    </reaction>
    <physiologicalReaction direction="right-to-left" evidence="14">
        <dbReference type="Rhea" id="RHEA:53822"/>
    </physiologicalReaction>
</comment>
<evidence type="ECO:0000256" key="15">
    <source>
        <dbReference type="ARBA" id="ARBA00047373"/>
    </source>
</evidence>
<evidence type="ECO:0000256" key="2">
    <source>
        <dbReference type="ARBA" id="ARBA00006484"/>
    </source>
</evidence>
<evidence type="ECO:0000256" key="12">
    <source>
        <dbReference type="ARBA" id="ARBA00041539"/>
    </source>
</evidence>
<dbReference type="Proteomes" id="UP000660247">
    <property type="component" value="Unassembled WGS sequence"/>
</dbReference>
<evidence type="ECO:0000256" key="19">
    <source>
        <dbReference type="ARBA" id="ARBA00048061"/>
    </source>
</evidence>
<evidence type="ECO:0000256" key="24">
    <source>
        <dbReference type="ARBA" id="ARBA00048702"/>
    </source>
</evidence>
<comment type="catalytic activity">
    <reaction evidence="24">
        <text>tauroursodeoxycholate + NADP(+) = 7-oxotaurolithocholate + NADPH + H(+)</text>
        <dbReference type="Rhea" id="RHEA:68980"/>
        <dbReference type="ChEBI" id="CHEBI:15378"/>
        <dbReference type="ChEBI" id="CHEBI:57783"/>
        <dbReference type="ChEBI" id="CHEBI:58349"/>
        <dbReference type="ChEBI" id="CHEBI:132028"/>
        <dbReference type="ChEBI" id="CHEBI:137724"/>
    </reaction>
    <physiologicalReaction direction="right-to-left" evidence="24">
        <dbReference type="Rhea" id="RHEA:68982"/>
    </physiologicalReaction>
</comment>
<dbReference type="Pfam" id="PF00106">
    <property type="entry name" value="adh_short"/>
    <property type="match status" value="1"/>
</dbReference>
<dbReference type="InterPro" id="IPR051253">
    <property type="entry name" value="11-beta-HSD"/>
</dbReference>
<dbReference type="CDD" id="cd05332">
    <property type="entry name" value="11beta-HSD1_like_SDR_c"/>
    <property type="match status" value="1"/>
</dbReference>
<evidence type="ECO:0000256" key="20">
    <source>
        <dbReference type="ARBA" id="ARBA00048376"/>
    </source>
</evidence>
<comment type="catalytic activity">
    <reaction evidence="23">
        <text>3beta,7alpha-dihydroxyandrost-5-en-17-one + NADP(+) = 3beta-hydroxy-5-androstene-7,17-dione + NADPH + H(+)</text>
        <dbReference type="Rhea" id="RHEA:69440"/>
        <dbReference type="ChEBI" id="CHEBI:15378"/>
        <dbReference type="ChEBI" id="CHEBI:57783"/>
        <dbReference type="ChEBI" id="CHEBI:58349"/>
        <dbReference type="ChEBI" id="CHEBI:81471"/>
        <dbReference type="ChEBI" id="CHEBI:183808"/>
    </reaction>
    <physiologicalReaction direction="left-to-right" evidence="23">
        <dbReference type="Rhea" id="RHEA:69441"/>
    </physiologicalReaction>
</comment>
<organism evidence="29 30">
    <name type="scientific">Todus mexicanus</name>
    <name type="common">Puerto Rican tody</name>
    <dbReference type="NCBI Taxonomy" id="135184"/>
    <lineage>
        <taxon>Eukaryota</taxon>
        <taxon>Metazoa</taxon>
        <taxon>Chordata</taxon>
        <taxon>Craniata</taxon>
        <taxon>Vertebrata</taxon>
        <taxon>Euteleostomi</taxon>
        <taxon>Archelosauria</taxon>
        <taxon>Archosauria</taxon>
        <taxon>Dinosauria</taxon>
        <taxon>Saurischia</taxon>
        <taxon>Theropoda</taxon>
        <taxon>Coelurosauria</taxon>
        <taxon>Aves</taxon>
        <taxon>Neognathae</taxon>
        <taxon>Neoaves</taxon>
        <taxon>Telluraves</taxon>
        <taxon>Coraciimorphae</taxon>
        <taxon>Coraciiformes</taxon>
        <taxon>Todidae</taxon>
        <taxon>Todus</taxon>
    </lineage>
</organism>
<evidence type="ECO:0000256" key="28">
    <source>
        <dbReference type="SAM" id="SignalP"/>
    </source>
</evidence>
<evidence type="ECO:0000256" key="7">
    <source>
        <dbReference type="ARBA" id="ARBA00023002"/>
    </source>
</evidence>
<evidence type="ECO:0000256" key="23">
    <source>
        <dbReference type="ARBA" id="ARBA00048678"/>
    </source>
</evidence>
<reference evidence="29" key="1">
    <citation type="submission" date="2019-10" db="EMBL/GenBank/DDBJ databases">
        <title>Bird 10,000 Genomes (B10K) Project - Family phase.</title>
        <authorList>
            <person name="Zhang G."/>
        </authorList>
    </citation>
    <scope>NUCLEOTIDE SEQUENCE</scope>
    <source>
        <strain evidence="29">B10K-DU-002-69</strain>
        <tissue evidence="29">Muscle</tissue>
    </source>
</reference>
<dbReference type="PANTHER" id="PTHR44279">
    <property type="entry name" value="HYDROXYSTEROID (11-BETA) DEHYDROGENASE 1-LIKE B-RELATED"/>
    <property type="match status" value="1"/>
</dbReference>